<feature type="compositionally biased region" description="Polar residues" evidence="1">
    <location>
        <begin position="96"/>
        <end position="106"/>
    </location>
</feature>
<dbReference type="OrthoDB" id="5419315at2759"/>
<dbReference type="Proteomes" id="UP000757232">
    <property type="component" value="Unassembled WGS sequence"/>
</dbReference>
<dbReference type="GO" id="GO:0008270">
    <property type="term" value="F:zinc ion binding"/>
    <property type="evidence" value="ECO:0007669"/>
    <property type="project" value="InterPro"/>
</dbReference>
<dbReference type="InterPro" id="IPR001138">
    <property type="entry name" value="Zn2Cys6_DnaBD"/>
</dbReference>
<feature type="compositionally biased region" description="Low complexity" evidence="1">
    <location>
        <begin position="108"/>
        <end position="120"/>
    </location>
</feature>
<evidence type="ECO:0000313" key="3">
    <source>
        <dbReference type="Proteomes" id="UP000757232"/>
    </source>
</evidence>
<accession>A0A9Q5HX92</accession>
<name>A0A9Q5HX92_SANBA</name>
<protein>
    <submittedName>
        <fullName evidence="2">Uncharacterized protein</fullName>
    </submittedName>
</protein>
<dbReference type="AlphaFoldDB" id="A0A9Q5HX92"/>
<sequence length="251" mass="27606">MSHSLPYSIPYITAPAPQYMLPSHTTHHTHMASAVHMVSPAQIRAEHPQRKRPKYTRSKTGCLTCRAKKIKVKHDVCCTWPDPAPLKKKPVARKSTAAQDNASGLETASRASGSSASRDATPSTRDMDNNVRPAAVPDSGRRYSGSQGYSYLESPAPMSRRQTLRDIPQYTVSSAPLSSGTNLSSSYSYEFHHSPSSISSRSNSRPSTANSLPPTHFNGSTNHASIDTREYRWETLPAHRAEASYSYYPTV</sequence>
<feature type="region of interest" description="Disordered" evidence="1">
    <location>
        <begin position="83"/>
        <end position="160"/>
    </location>
</feature>
<evidence type="ECO:0000256" key="1">
    <source>
        <dbReference type="SAM" id="MobiDB-lite"/>
    </source>
</evidence>
<proteinExistence type="predicted"/>
<dbReference type="GO" id="GO:0000981">
    <property type="term" value="F:DNA-binding transcription factor activity, RNA polymerase II-specific"/>
    <property type="evidence" value="ECO:0007669"/>
    <property type="project" value="InterPro"/>
</dbReference>
<organism evidence="2 3">
    <name type="scientific">Sanghuangporus baumii</name>
    <name type="common">Phellinus baumii</name>
    <dbReference type="NCBI Taxonomy" id="108892"/>
    <lineage>
        <taxon>Eukaryota</taxon>
        <taxon>Fungi</taxon>
        <taxon>Dikarya</taxon>
        <taxon>Basidiomycota</taxon>
        <taxon>Agaricomycotina</taxon>
        <taxon>Agaricomycetes</taxon>
        <taxon>Hymenochaetales</taxon>
        <taxon>Hymenochaetaceae</taxon>
        <taxon>Sanghuangporus</taxon>
    </lineage>
</organism>
<comment type="caution">
    <text evidence="2">The sequence shown here is derived from an EMBL/GenBank/DDBJ whole genome shotgun (WGS) entry which is preliminary data.</text>
</comment>
<feature type="compositionally biased region" description="Low complexity" evidence="1">
    <location>
        <begin position="173"/>
        <end position="211"/>
    </location>
</feature>
<reference evidence="2" key="1">
    <citation type="submission" date="2016-06" db="EMBL/GenBank/DDBJ databases">
        <title>Draft Genome sequence of the fungus Inonotus baumii.</title>
        <authorList>
            <person name="Zhu H."/>
            <person name="Lin W."/>
        </authorList>
    </citation>
    <scope>NUCLEOTIDE SEQUENCE</scope>
    <source>
        <strain evidence="2">821</strain>
    </source>
</reference>
<gene>
    <name evidence="2" type="ORF">A7U60_g5552</name>
</gene>
<keyword evidence="3" id="KW-1185">Reference proteome</keyword>
<evidence type="ECO:0000313" key="2">
    <source>
        <dbReference type="EMBL" id="OCB87412.1"/>
    </source>
</evidence>
<dbReference type="EMBL" id="LNZH02000192">
    <property type="protein sequence ID" value="OCB87412.1"/>
    <property type="molecule type" value="Genomic_DNA"/>
</dbReference>
<feature type="compositionally biased region" description="Low complexity" evidence="1">
    <location>
        <begin position="142"/>
        <end position="151"/>
    </location>
</feature>
<feature type="region of interest" description="Disordered" evidence="1">
    <location>
        <begin position="172"/>
        <end position="223"/>
    </location>
</feature>
<dbReference type="CDD" id="cd00067">
    <property type="entry name" value="GAL4"/>
    <property type="match status" value="1"/>
</dbReference>